<reference evidence="2" key="1">
    <citation type="submission" date="2023-07" db="EMBL/GenBank/DDBJ databases">
        <title>A chromosome-level genome assembly of Lolium multiflorum.</title>
        <authorList>
            <person name="Chen Y."/>
            <person name="Copetti D."/>
            <person name="Kolliker R."/>
            <person name="Studer B."/>
        </authorList>
    </citation>
    <scope>NUCLEOTIDE SEQUENCE</scope>
    <source>
        <strain evidence="2">02402/16</strain>
        <tissue evidence="2">Leaf</tissue>
    </source>
</reference>
<evidence type="ECO:0000256" key="1">
    <source>
        <dbReference type="SAM" id="MobiDB-lite"/>
    </source>
</evidence>
<evidence type="ECO:0000313" key="3">
    <source>
        <dbReference type="Proteomes" id="UP001231189"/>
    </source>
</evidence>
<feature type="region of interest" description="Disordered" evidence="1">
    <location>
        <begin position="33"/>
        <end position="113"/>
    </location>
</feature>
<evidence type="ECO:0000313" key="2">
    <source>
        <dbReference type="EMBL" id="KAK1686336.1"/>
    </source>
</evidence>
<feature type="compositionally biased region" description="Low complexity" evidence="1">
    <location>
        <begin position="91"/>
        <end position="105"/>
    </location>
</feature>
<keyword evidence="3" id="KW-1185">Reference proteome</keyword>
<dbReference type="EMBL" id="JAUUTY010000002">
    <property type="protein sequence ID" value="KAK1686336.1"/>
    <property type="molecule type" value="Genomic_DNA"/>
</dbReference>
<name>A0AAD8TRE8_LOLMU</name>
<dbReference type="AlphaFoldDB" id="A0AAD8TRE8"/>
<protein>
    <submittedName>
        <fullName evidence="2">Uncharacterized protein</fullName>
    </submittedName>
</protein>
<comment type="caution">
    <text evidence="2">The sequence shown here is derived from an EMBL/GenBank/DDBJ whole genome shotgun (WGS) entry which is preliminary data.</text>
</comment>
<organism evidence="2 3">
    <name type="scientific">Lolium multiflorum</name>
    <name type="common">Italian ryegrass</name>
    <name type="synonym">Lolium perenne subsp. multiflorum</name>
    <dbReference type="NCBI Taxonomy" id="4521"/>
    <lineage>
        <taxon>Eukaryota</taxon>
        <taxon>Viridiplantae</taxon>
        <taxon>Streptophyta</taxon>
        <taxon>Embryophyta</taxon>
        <taxon>Tracheophyta</taxon>
        <taxon>Spermatophyta</taxon>
        <taxon>Magnoliopsida</taxon>
        <taxon>Liliopsida</taxon>
        <taxon>Poales</taxon>
        <taxon>Poaceae</taxon>
        <taxon>BOP clade</taxon>
        <taxon>Pooideae</taxon>
        <taxon>Poodae</taxon>
        <taxon>Poeae</taxon>
        <taxon>Poeae Chloroplast Group 2 (Poeae type)</taxon>
        <taxon>Loliodinae</taxon>
        <taxon>Loliinae</taxon>
        <taxon>Lolium</taxon>
    </lineage>
</organism>
<proteinExistence type="predicted"/>
<sequence length="113" mass="12405">MGGCRPNTMMWHKLRCSEPKTMASLMANADKYTLAEEAGETPADASPAPSRRDHHKPAENKPAEGASHGSRLNNYRGKRHSDQPDRRYGFAHVAAVSDHAAAGGSRRQKQDRP</sequence>
<dbReference type="Proteomes" id="UP001231189">
    <property type="component" value="Unassembled WGS sequence"/>
</dbReference>
<accession>A0AAD8TRE8</accession>
<gene>
    <name evidence="2" type="ORF">QYE76_047184</name>
</gene>